<accession>A0A5P2CQJ5</accession>
<sequence length="146" mass="15459">MESAIVLVAGTLLGGLLQYLITDWRARSERRREALADAAGALLGSLAALRQEQYEKIVARRQGVADSLDDMRTRYAARTAVTTARGALRLATRDAAVVATARQAIGATFALGDAPDDADLQTVGDAARDAHDAFEDAAVAAVHARR</sequence>
<organism evidence="2 3">
    <name type="scientific">Streptomyces venezuelae</name>
    <dbReference type="NCBI Taxonomy" id="54571"/>
    <lineage>
        <taxon>Bacteria</taxon>
        <taxon>Bacillati</taxon>
        <taxon>Actinomycetota</taxon>
        <taxon>Actinomycetes</taxon>
        <taxon>Kitasatosporales</taxon>
        <taxon>Streptomycetaceae</taxon>
        <taxon>Streptomyces</taxon>
    </lineage>
</organism>
<protein>
    <recommendedName>
        <fullName evidence="4">Protein kilB</fullName>
    </recommendedName>
</protein>
<dbReference type="RefSeq" id="WP_150187487.1">
    <property type="nucleotide sequence ID" value="NZ_CP029191.1"/>
</dbReference>
<evidence type="ECO:0000313" key="2">
    <source>
        <dbReference type="EMBL" id="QES45174.1"/>
    </source>
</evidence>
<dbReference type="Proteomes" id="UP000324015">
    <property type="component" value="Chromosome"/>
</dbReference>
<feature type="transmembrane region" description="Helical" evidence="1">
    <location>
        <begin position="6"/>
        <end position="22"/>
    </location>
</feature>
<keyword evidence="1" id="KW-1133">Transmembrane helix</keyword>
<keyword evidence="1" id="KW-0472">Membrane</keyword>
<name>A0A5P2CQJ5_STRVZ</name>
<evidence type="ECO:0000313" key="3">
    <source>
        <dbReference type="Proteomes" id="UP000324015"/>
    </source>
</evidence>
<dbReference type="EMBL" id="CP029191">
    <property type="protein sequence ID" value="QES45174.1"/>
    <property type="molecule type" value="Genomic_DNA"/>
</dbReference>
<gene>
    <name evidence="2" type="ORF">DEJ49_33065</name>
</gene>
<evidence type="ECO:0008006" key="4">
    <source>
        <dbReference type="Google" id="ProtNLM"/>
    </source>
</evidence>
<dbReference type="AlphaFoldDB" id="A0A5P2CQJ5"/>
<keyword evidence="1" id="KW-0812">Transmembrane</keyword>
<evidence type="ECO:0000256" key="1">
    <source>
        <dbReference type="SAM" id="Phobius"/>
    </source>
</evidence>
<reference evidence="2 3" key="1">
    <citation type="submission" date="2018-05" db="EMBL/GenBank/DDBJ databases">
        <title>Streptomyces venezuelae.</title>
        <authorList>
            <person name="Kim W."/>
            <person name="Lee N."/>
            <person name="Cho B.-K."/>
        </authorList>
    </citation>
    <scope>NUCLEOTIDE SEQUENCE [LARGE SCALE GENOMIC DNA]</scope>
    <source>
        <strain evidence="2 3">ATCC 14585</strain>
    </source>
</reference>
<proteinExistence type="predicted"/>